<dbReference type="Pfam" id="PF18962">
    <property type="entry name" value="Por_Secre_tail"/>
    <property type="match status" value="1"/>
</dbReference>
<evidence type="ECO:0000313" key="4">
    <source>
        <dbReference type="Proteomes" id="UP001164705"/>
    </source>
</evidence>
<reference evidence="3" key="1">
    <citation type="submission" date="2022-11" db="EMBL/GenBank/DDBJ databases">
        <title>Lacinutrix neustonica HL-RS19T sp. nov., isolated from the surface microlayer sample of brackish Lake Shihwa.</title>
        <authorList>
            <person name="Choi J.Y."/>
            <person name="Hwang C.Y."/>
        </authorList>
    </citation>
    <scope>NUCLEOTIDE SEQUENCE</scope>
    <source>
        <strain evidence="3">HL-RS19</strain>
    </source>
</reference>
<dbReference type="InterPro" id="IPR026444">
    <property type="entry name" value="Secre_tail"/>
</dbReference>
<sequence length="184" mass="20617">MRLGNRLLISANEKNISSITSGKGMCYLYELDLSTDTWNPIQTIKAEVNYSSKEFGIKVILDDENIIIGDANDNGADQNLELQRSGAAHIFEIPQSLSTTDNDIENKSIVTYPNPVRNVLYIQSQTVLKECHITITDVLGRIVYTNPNTIIDGAYEIKANFSQGTYILRLVVEGKIYTTKLIKR</sequence>
<keyword evidence="4" id="KW-1185">Reference proteome</keyword>
<evidence type="ECO:0000256" key="1">
    <source>
        <dbReference type="ARBA" id="ARBA00022729"/>
    </source>
</evidence>
<dbReference type="RefSeq" id="WP_267677314.1">
    <property type="nucleotide sequence ID" value="NZ_CP113088.1"/>
</dbReference>
<accession>A0A9E8MXA9</accession>
<evidence type="ECO:0000313" key="3">
    <source>
        <dbReference type="EMBL" id="WAC02716.1"/>
    </source>
</evidence>
<dbReference type="Proteomes" id="UP001164705">
    <property type="component" value="Chromosome"/>
</dbReference>
<name>A0A9E8MXA9_9FLAO</name>
<evidence type="ECO:0000259" key="2">
    <source>
        <dbReference type="Pfam" id="PF18962"/>
    </source>
</evidence>
<organism evidence="3 4">
    <name type="scientific">Lacinutrix neustonica</name>
    <dbReference type="NCBI Taxonomy" id="2980107"/>
    <lineage>
        <taxon>Bacteria</taxon>
        <taxon>Pseudomonadati</taxon>
        <taxon>Bacteroidota</taxon>
        <taxon>Flavobacteriia</taxon>
        <taxon>Flavobacteriales</taxon>
        <taxon>Flavobacteriaceae</taxon>
        <taxon>Lacinutrix</taxon>
    </lineage>
</organism>
<keyword evidence="1" id="KW-0732">Signal</keyword>
<feature type="domain" description="Secretion system C-terminal sorting" evidence="2">
    <location>
        <begin position="112"/>
        <end position="182"/>
    </location>
</feature>
<proteinExistence type="predicted"/>
<dbReference type="NCBIfam" id="TIGR04183">
    <property type="entry name" value="Por_Secre_tail"/>
    <property type="match status" value="1"/>
</dbReference>
<dbReference type="EMBL" id="CP113088">
    <property type="protein sequence ID" value="WAC02716.1"/>
    <property type="molecule type" value="Genomic_DNA"/>
</dbReference>
<dbReference type="KEGG" id="lnu:N7U66_03330"/>
<protein>
    <submittedName>
        <fullName evidence="3">T9SS type A sorting domain-containing protein</fullName>
    </submittedName>
</protein>
<gene>
    <name evidence="3" type="ORF">N7U66_03330</name>
</gene>
<dbReference type="AlphaFoldDB" id="A0A9E8MXA9"/>